<evidence type="ECO:0000313" key="2">
    <source>
        <dbReference type="EMBL" id="TDE43394.1"/>
    </source>
</evidence>
<gene>
    <name evidence="2" type="ORF">E1295_26170</name>
</gene>
<feature type="region of interest" description="Disordered" evidence="1">
    <location>
        <begin position="1"/>
        <end position="64"/>
    </location>
</feature>
<comment type="caution">
    <text evidence="2">The sequence shown here is derived from an EMBL/GenBank/DDBJ whole genome shotgun (WGS) entry which is preliminary data.</text>
</comment>
<name>A0A4R5F6C0_9ACTN</name>
<evidence type="ECO:0000313" key="3">
    <source>
        <dbReference type="Proteomes" id="UP000295136"/>
    </source>
</evidence>
<dbReference type="EMBL" id="SMLD01000077">
    <property type="protein sequence ID" value="TDE43394.1"/>
    <property type="molecule type" value="Genomic_DNA"/>
</dbReference>
<accession>A0A4R5F6C0</accession>
<sequence>MPTNRPTEPTQPPTSDGAGGEQSPGPGTPPRSEPGTDRPTADEPTDEPTDRPTGQPTDEQPTRE</sequence>
<keyword evidence="3" id="KW-1185">Reference proteome</keyword>
<protein>
    <submittedName>
        <fullName evidence="2">Uncharacterized protein</fullName>
    </submittedName>
</protein>
<evidence type="ECO:0000256" key="1">
    <source>
        <dbReference type="SAM" id="MobiDB-lite"/>
    </source>
</evidence>
<organism evidence="2 3">
    <name type="scientific">Nonomuraea mesophila</name>
    <dbReference type="NCBI Taxonomy" id="2530382"/>
    <lineage>
        <taxon>Bacteria</taxon>
        <taxon>Bacillati</taxon>
        <taxon>Actinomycetota</taxon>
        <taxon>Actinomycetes</taxon>
        <taxon>Streptosporangiales</taxon>
        <taxon>Streptosporangiaceae</taxon>
        <taxon>Nonomuraea</taxon>
    </lineage>
</organism>
<dbReference type="Proteomes" id="UP000295136">
    <property type="component" value="Unassembled WGS sequence"/>
</dbReference>
<feature type="compositionally biased region" description="Polar residues" evidence="1">
    <location>
        <begin position="52"/>
        <end position="64"/>
    </location>
</feature>
<proteinExistence type="predicted"/>
<dbReference type="AlphaFoldDB" id="A0A4R5F6C0"/>
<reference evidence="2 3" key="1">
    <citation type="submission" date="2019-03" db="EMBL/GenBank/DDBJ databases">
        <title>Draft genome sequences of novel Actinobacteria.</title>
        <authorList>
            <person name="Sahin N."/>
            <person name="Ay H."/>
            <person name="Saygin H."/>
        </authorList>
    </citation>
    <scope>NUCLEOTIDE SEQUENCE [LARGE SCALE GENOMIC DNA]</scope>
    <source>
        <strain evidence="2 3">6K102</strain>
    </source>
</reference>
<dbReference type="RefSeq" id="WP_132633653.1">
    <property type="nucleotide sequence ID" value="NZ_SMLD01000077.1"/>
</dbReference>